<evidence type="ECO:0000256" key="3">
    <source>
        <dbReference type="ARBA" id="ARBA00008636"/>
    </source>
</evidence>
<evidence type="ECO:0000256" key="8">
    <source>
        <dbReference type="ARBA" id="ARBA00023014"/>
    </source>
</evidence>
<dbReference type="PANTHER" id="PTHR30182">
    <property type="entry name" value="L-SERINE DEHYDRATASE"/>
    <property type="match status" value="1"/>
</dbReference>
<dbReference type="InterPro" id="IPR005131">
    <property type="entry name" value="Ser_deHydtase_bsu"/>
</dbReference>
<accession>A0A1U9JUH6</accession>
<evidence type="ECO:0000256" key="1">
    <source>
        <dbReference type="ARBA" id="ARBA00001966"/>
    </source>
</evidence>
<dbReference type="STRING" id="1902579.BHV28_08360"/>
<comment type="cofactor">
    <cofactor evidence="1 11">
        <name>[4Fe-4S] cluster</name>
        <dbReference type="ChEBI" id="CHEBI:49883"/>
    </cofactor>
</comment>
<dbReference type="Pfam" id="PF03315">
    <property type="entry name" value="SDH_beta"/>
    <property type="match status" value="1"/>
</dbReference>
<keyword evidence="9 11" id="KW-0456">Lyase</keyword>
<dbReference type="GO" id="GO:0046872">
    <property type="term" value="F:metal ion binding"/>
    <property type="evidence" value="ECO:0007669"/>
    <property type="project" value="UniProtKB-KW"/>
</dbReference>
<dbReference type="GO" id="GO:0051539">
    <property type="term" value="F:4 iron, 4 sulfur cluster binding"/>
    <property type="evidence" value="ECO:0007669"/>
    <property type="project" value="UniProtKB-UniRule"/>
</dbReference>
<reference evidence="14 15" key="2">
    <citation type="journal article" date="2016" name="Sci. Rep.">
        <title>The genome of Rhizobiales bacteria in predatory ants reveals urease gene functions but no genes for nitrogen fixation.</title>
        <authorList>
            <person name="Neuvonen M.M."/>
            <person name="Tamarit D."/>
            <person name="Naslund K."/>
            <person name="Liebig J."/>
            <person name="Feldhaar H."/>
            <person name="Moran N.A."/>
            <person name="Guy L."/>
            <person name="Andersson S.G."/>
        </authorList>
    </citation>
    <scope>NUCLEOTIDE SEQUENCE [LARGE SCALE GENOMIC DNA]</scope>
    <source>
        <strain evidence="14 15">Hsal</strain>
    </source>
</reference>
<dbReference type="InterPro" id="IPR029009">
    <property type="entry name" value="ASB_dom_sf"/>
</dbReference>
<dbReference type="EMBL" id="CP017315">
    <property type="protein sequence ID" value="AQS41535.1"/>
    <property type="molecule type" value="Genomic_DNA"/>
</dbReference>
<dbReference type="KEGG" id="thd:BHV28_08360"/>
<gene>
    <name evidence="14" type="primary">sda</name>
    <name evidence="14" type="ORF">BHV28_08360</name>
</gene>
<evidence type="ECO:0000256" key="10">
    <source>
        <dbReference type="ARBA" id="ARBA00049406"/>
    </source>
</evidence>
<evidence type="ECO:0000256" key="6">
    <source>
        <dbReference type="ARBA" id="ARBA00022723"/>
    </source>
</evidence>
<dbReference type="InterPro" id="IPR051318">
    <property type="entry name" value="Fe-S_L-Ser"/>
</dbReference>
<name>A0A1U9JUH6_9HYPH</name>
<organism evidence="14 15">
    <name type="scientific">Candidatus Tokpelaia hoelldobleri</name>
    <dbReference type="NCBI Taxonomy" id="1902579"/>
    <lineage>
        <taxon>Bacteria</taxon>
        <taxon>Pseudomonadati</taxon>
        <taxon>Pseudomonadota</taxon>
        <taxon>Alphaproteobacteria</taxon>
        <taxon>Hyphomicrobiales</taxon>
        <taxon>Candidatus Tokpelaia</taxon>
    </lineage>
</organism>
<evidence type="ECO:0000256" key="11">
    <source>
        <dbReference type="RuleBase" id="RU366059"/>
    </source>
</evidence>
<evidence type="ECO:0000313" key="15">
    <source>
        <dbReference type="Proteomes" id="UP000188912"/>
    </source>
</evidence>
<dbReference type="EC" id="4.3.1.17" evidence="11"/>
<comment type="pathway">
    <text evidence="2">Carbohydrate biosynthesis; gluconeogenesis.</text>
</comment>
<feature type="domain" description="Serine dehydratase-like alpha subunit" evidence="12">
    <location>
        <begin position="195"/>
        <end position="460"/>
    </location>
</feature>
<evidence type="ECO:0000256" key="9">
    <source>
        <dbReference type="ARBA" id="ARBA00023239"/>
    </source>
</evidence>
<dbReference type="Pfam" id="PF03313">
    <property type="entry name" value="SDH_alpha"/>
    <property type="match status" value="1"/>
</dbReference>
<evidence type="ECO:0000313" key="14">
    <source>
        <dbReference type="EMBL" id="AQS41535.1"/>
    </source>
</evidence>
<evidence type="ECO:0000256" key="7">
    <source>
        <dbReference type="ARBA" id="ARBA00023004"/>
    </source>
</evidence>
<dbReference type="PANTHER" id="PTHR30182:SF1">
    <property type="entry name" value="L-SERINE DEHYDRATASE 1"/>
    <property type="match status" value="1"/>
</dbReference>
<dbReference type="AlphaFoldDB" id="A0A1U9JUH6"/>
<keyword evidence="8 11" id="KW-0411">Iron-sulfur</keyword>
<dbReference type="GO" id="GO:0006094">
    <property type="term" value="P:gluconeogenesis"/>
    <property type="evidence" value="ECO:0007669"/>
    <property type="project" value="UniProtKB-KW"/>
</dbReference>
<dbReference type="Gene3D" id="3.30.1330.90">
    <property type="entry name" value="D-3-phosphoglycerate dehydrogenase, domain 3"/>
    <property type="match status" value="1"/>
</dbReference>
<dbReference type="InterPro" id="IPR005130">
    <property type="entry name" value="Ser_deHydtase-like_asu"/>
</dbReference>
<keyword evidence="4 11" id="KW-0312">Gluconeogenesis</keyword>
<dbReference type="GO" id="GO:0003941">
    <property type="term" value="F:L-serine ammonia-lyase activity"/>
    <property type="evidence" value="ECO:0007669"/>
    <property type="project" value="UniProtKB-UniRule"/>
</dbReference>
<dbReference type="SUPFAM" id="SSF143548">
    <property type="entry name" value="Serine metabolism enzymes domain"/>
    <property type="match status" value="1"/>
</dbReference>
<keyword evidence="7 11" id="KW-0408">Iron</keyword>
<evidence type="ECO:0000259" key="12">
    <source>
        <dbReference type="Pfam" id="PF03313"/>
    </source>
</evidence>
<dbReference type="Proteomes" id="UP000188912">
    <property type="component" value="Chromosome"/>
</dbReference>
<dbReference type="FunFam" id="3.30.1330.90:FF:000001">
    <property type="entry name" value="L-serine ammonia-lyase 1"/>
    <property type="match status" value="1"/>
</dbReference>
<comment type="catalytic activity">
    <reaction evidence="10 11">
        <text>L-serine = pyruvate + NH4(+)</text>
        <dbReference type="Rhea" id="RHEA:19169"/>
        <dbReference type="ChEBI" id="CHEBI:15361"/>
        <dbReference type="ChEBI" id="CHEBI:28938"/>
        <dbReference type="ChEBI" id="CHEBI:33384"/>
        <dbReference type="EC" id="4.3.1.17"/>
    </reaction>
</comment>
<dbReference type="GO" id="GO:0009063">
    <property type="term" value="P:amino acid catabolic process"/>
    <property type="evidence" value="ECO:0007669"/>
    <property type="project" value="UniProtKB-ARBA"/>
</dbReference>
<evidence type="ECO:0000256" key="5">
    <source>
        <dbReference type="ARBA" id="ARBA00022485"/>
    </source>
</evidence>
<comment type="similarity">
    <text evidence="3 11">Belongs to the iron-sulfur dependent L-serine dehydratase family.</text>
</comment>
<keyword evidence="6 11" id="KW-0479">Metal-binding</keyword>
<protein>
    <recommendedName>
        <fullName evidence="11">L-serine dehydratase</fullName>
        <ecNumber evidence="11">4.3.1.17</ecNumber>
    </recommendedName>
</protein>
<dbReference type="NCBIfam" id="TIGR00720">
    <property type="entry name" value="sda_mono"/>
    <property type="match status" value="1"/>
</dbReference>
<keyword evidence="5 11" id="KW-0004">4Fe-4S</keyword>
<evidence type="ECO:0000256" key="4">
    <source>
        <dbReference type="ARBA" id="ARBA00022432"/>
    </source>
</evidence>
<reference evidence="14 15" key="1">
    <citation type="journal article" date="2010" name="Science">
        <title>Genomic comparison of the ants Camponotus floridanus and Harpegnathos saltator.</title>
        <authorList>
            <person name="Bonasio R."/>
            <person name="Zhang G."/>
            <person name="Ye C."/>
            <person name="Mutti N.S."/>
            <person name="Fang X."/>
            <person name="Qin N."/>
            <person name="Donahue G."/>
            <person name="Yang P."/>
            <person name="Li Q."/>
            <person name="Li C."/>
            <person name="Zhang P."/>
            <person name="Huang Z."/>
            <person name="Berger S.L."/>
            <person name="Reinberg D."/>
            <person name="Wang J."/>
            <person name="Liebig J."/>
        </authorList>
    </citation>
    <scope>NUCLEOTIDE SEQUENCE [LARGE SCALE GENOMIC DNA]</scope>
    <source>
        <strain evidence="14 15">Hsal</strain>
    </source>
</reference>
<sequence length="466" mass="49361">MFLSVFDLFKIGVGPSSSHTMGPMTAANMFLHELAGDQWPRPASTKIKHLKATLYGSLAYTGIGHASDRAILLGLSGFTPDTIDPAGMDDIVARVHKTGKVTPENHPAYDFLPEKDIVFAKGKRMPLHTNGLQFEAFDSNGKLLLRRGYYSVGGGFVVREEDMGAGENRTSADDSPAVPYPFRTAKEMLTMAAESGLSIAAMKHANELTRMNSQSLSHGLQRISAIMSACIDRGLAAEGELPGGLKIKRRAKKLYETLEENKKSNRHNPMAANEWISVFAMAVNEENAAGGQVVTAPTNGAAGVIPAVLRYYLQFCDEANARGVEEFLLTAAAIGGIIKSNASISGAEVGCQGEVGSAASMAAAGLTAALGGTPEQIENAAEIALEHHLGMTCDPVAGLVQVPCIERNALGAVKAVTASALALHGDGKHFVPLDACIETMRQTGHDMHERYKETSEGGLAINVVDC</sequence>
<proteinExistence type="inferred from homology"/>
<keyword evidence="15" id="KW-1185">Reference proteome</keyword>
<dbReference type="InterPro" id="IPR004644">
    <property type="entry name" value="Fe-S_L-Ser_mono"/>
</dbReference>
<feature type="domain" description="Serine dehydratase beta chain" evidence="13">
    <location>
        <begin position="4"/>
        <end position="161"/>
    </location>
</feature>
<evidence type="ECO:0000256" key="2">
    <source>
        <dbReference type="ARBA" id="ARBA00004742"/>
    </source>
</evidence>
<evidence type="ECO:0000259" key="13">
    <source>
        <dbReference type="Pfam" id="PF03315"/>
    </source>
</evidence>